<dbReference type="SMART" id="SM01240">
    <property type="entry name" value="IMPDH"/>
    <property type="match status" value="1"/>
</dbReference>
<name>A0A0F9KTY4_9ZZZZ</name>
<dbReference type="FunFam" id="3.20.20.70:FF:000424">
    <property type="entry name" value="Inosine-5'-monophosphate dehydrogenase 2"/>
    <property type="match status" value="1"/>
</dbReference>
<keyword evidence="3" id="KW-0332">GMP biosynthesis</keyword>
<evidence type="ECO:0000256" key="4">
    <source>
        <dbReference type="ARBA" id="ARBA00022755"/>
    </source>
</evidence>
<evidence type="ECO:0000256" key="6">
    <source>
        <dbReference type="ARBA" id="ARBA00023002"/>
    </source>
</evidence>
<gene>
    <name evidence="10" type="ORF">LCGC14_1594000</name>
</gene>
<proteinExistence type="inferred from homology"/>
<reference evidence="10" key="1">
    <citation type="journal article" date="2015" name="Nature">
        <title>Complex archaea that bridge the gap between prokaryotes and eukaryotes.</title>
        <authorList>
            <person name="Spang A."/>
            <person name="Saw J.H."/>
            <person name="Jorgensen S.L."/>
            <person name="Zaremba-Niedzwiedzka K."/>
            <person name="Martijn J."/>
            <person name="Lind A.E."/>
            <person name="van Eijk R."/>
            <person name="Schleper C."/>
            <person name="Guy L."/>
            <person name="Ettema T.J."/>
        </authorList>
    </citation>
    <scope>NUCLEOTIDE SEQUENCE</scope>
</reference>
<dbReference type="InterPro" id="IPR015875">
    <property type="entry name" value="IMP_DH/GMP_Rdtase_CS"/>
</dbReference>
<keyword evidence="4" id="KW-0658">Purine biosynthesis</keyword>
<sequence length="334" mass="35571">MLINRGFTFDDVLLTPGYGNVSRDDGSVETSLGDYKFDIPIISANMDTITSAEMSIVMAELGGLGILHRFMTIEENTVAYRKSCKYFVYPGARQFHEVGVSVGVGDHEIKRFEALYEIGARLFCIDIAHAHCKQVGKMVKHMKKTYDDLYIIAGNVATYSGADYLVSIGADAVKVGVGAGSVCTTRETTGFGVPQLTAIMDCARIDKPIIADGGIRTSGDAVKALAAGATMVMLGGMLAGTDEACGYPGTYRGMASKEARKEHFGETAEGKAAEGISIDVKLKGPVRDVINEVVGGIKSGLSYAGAKNLDDLRRKAQFVEVTQATKIEGTPHAS</sequence>
<dbReference type="Pfam" id="PF00478">
    <property type="entry name" value="IMPDH"/>
    <property type="match status" value="1"/>
</dbReference>
<accession>A0A0F9KTY4</accession>
<dbReference type="Gene3D" id="3.20.20.70">
    <property type="entry name" value="Aldolase class I"/>
    <property type="match status" value="1"/>
</dbReference>
<keyword evidence="6" id="KW-0560">Oxidoreductase</keyword>
<evidence type="ECO:0000259" key="9">
    <source>
        <dbReference type="Pfam" id="PF00478"/>
    </source>
</evidence>
<evidence type="ECO:0000256" key="8">
    <source>
        <dbReference type="ARBA" id="ARBA00048028"/>
    </source>
</evidence>
<dbReference type="PROSITE" id="PS00487">
    <property type="entry name" value="IMP_DH_GMP_RED"/>
    <property type="match status" value="1"/>
</dbReference>
<dbReference type="InterPro" id="IPR005990">
    <property type="entry name" value="IMP_DH"/>
</dbReference>
<evidence type="ECO:0000256" key="5">
    <source>
        <dbReference type="ARBA" id="ARBA00022958"/>
    </source>
</evidence>
<evidence type="ECO:0000256" key="7">
    <source>
        <dbReference type="ARBA" id="ARBA00023027"/>
    </source>
</evidence>
<evidence type="ECO:0000256" key="3">
    <source>
        <dbReference type="ARBA" id="ARBA00022749"/>
    </source>
</evidence>
<dbReference type="CDD" id="cd00381">
    <property type="entry name" value="IMPDH"/>
    <property type="match status" value="1"/>
</dbReference>
<dbReference type="SUPFAM" id="SSF51412">
    <property type="entry name" value="Inosine monophosphate dehydrogenase (IMPDH)"/>
    <property type="match status" value="1"/>
</dbReference>
<protein>
    <recommendedName>
        <fullName evidence="9">IMP dehydrogenase/GMP reductase domain-containing protein</fullName>
    </recommendedName>
</protein>
<comment type="catalytic activity">
    <reaction evidence="8">
        <text>IMP + NAD(+) + H2O = XMP + NADH + H(+)</text>
        <dbReference type="Rhea" id="RHEA:11708"/>
        <dbReference type="ChEBI" id="CHEBI:15377"/>
        <dbReference type="ChEBI" id="CHEBI:15378"/>
        <dbReference type="ChEBI" id="CHEBI:57464"/>
        <dbReference type="ChEBI" id="CHEBI:57540"/>
        <dbReference type="ChEBI" id="CHEBI:57945"/>
        <dbReference type="ChEBI" id="CHEBI:58053"/>
        <dbReference type="EC" id="1.1.1.205"/>
    </reaction>
</comment>
<comment type="similarity">
    <text evidence="2">Belongs to the IMPDH/GMPR family.</text>
</comment>
<evidence type="ECO:0000256" key="2">
    <source>
        <dbReference type="ARBA" id="ARBA00005502"/>
    </source>
</evidence>
<dbReference type="AlphaFoldDB" id="A0A0F9KTY4"/>
<dbReference type="PANTHER" id="PTHR11911:SF111">
    <property type="entry name" value="INOSINE-5'-MONOPHOSPHATE DEHYDROGENASE"/>
    <property type="match status" value="1"/>
</dbReference>
<dbReference type="GO" id="GO:0006177">
    <property type="term" value="P:GMP biosynthetic process"/>
    <property type="evidence" value="ECO:0007669"/>
    <property type="project" value="UniProtKB-KW"/>
</dbReference>
<dbReference type="PANTHER" id="PTHR11911">
    <property type="entry name" value="INOSINE-5-MONOPHOSPHATE DEHYDROGENASE RELATED"/>
    <property type="match status" value="1"/>
</dbReference>
<evidence type="ECO:0000313" key="10">
    <source>
        <dbReference type="EMBL" id="KKM25538.1"/>
    </source>
</evidence>
<keyword evidence="7" id="KW-0520">NAD</keyword>
<dbReference type="GO" id="GO:0003938">
    <property type="term" value="F:IMP dehydrogenase activity"/>
    <property type="evidence" value="ECO:0007669"/>
    <property type="project" value="UniProtKB-EC"/>
</dbReference>
<evidence type="ECO:0000256" key="1">
    <source>
        <dbReference type="ARBA" id="ARBA00001958"/>
    </source>
</evidence>
<feature type="domain" description="IMP dehydrogenase/GMP reductase" evidence="9">
    <location>
        <begin position="6"/>
        <end position="332"/>
    </location>
</feature>
<dbReference type="InterPro" id="IPR013785">
    <property type="entry name" value="Aldolase_TIM"/>
</dbReference>
<dbReference type="InterPro" id="IPR001093">
    <property type="entry name" value="IMP_DH_GMPRt"/>
</dbReference>
<keyword evidence="5" id="KW-0630">Potassium</keyword>
<comment type="cofactor">
    <cofactor evidence="1">
        <name>K(+)</name>
        <dbReference type="ChEBI" id="CHEBI:29103"/>
    </cofactor>
</comment>
<comment type="caution">
    <text evidence="10">The sequence shown here is derived from an EMBL/GenBank/DDBJ whole genome shotgun (WGS) entry which is preliminary data.</text>
</comment>
<dbReference type="GO" id="GO:0006183">
    <property type="term" value="P:GTP biosynthetic process"/>
    <property type="evidence" value="ECO:0007669"/>
    <property type="project" value="TreeGrafter"/>
</dbReference>
<dbReference type="EMBL" id="LAZR01012697">
    <property type="protein sequence ID" value="KKM25538.1"/>
    <property type="molecule type" value="Genomic_DNA"/>
</dbReference>
<organism evidence="10">
    <name type="scientific">marine sediment metagenome</name>
    <dbReference type="NCBI Taxonomy" id="412755"/>
    <lineage>
        <taxon>unclassified sequences</taxon>
        <taxon>metagenomes</taxon>
        <taxon>ecological metagenomes</taxon>
    </lineage>
</organism>